<dbReference type="PANTHER" id="PTHR34978:SF3">
    <property type="entry name" value="SLR0241 PROTEIN"/>
    <property type="match status" value="1"/>
</dbReference>
<feature type="domain" description="Peptidase M56" evidence="2">
    <location>
        <begin position="17"/>
        <end position="318"/>
    </location>
</feature>
<evidence type="ECO:0000313" key="3">
    <source>
        <dbReference type="EMBL" id="MBS4197952.1"/>
    </source>
</evidence>
<feature type="transmembrane region" description="Helical" evidence="1">
    <location>
        <begin position="235"/>
        <end position="254"/>
    </location>
</feature>
<dbReference type="PANTHER" id="PTHR34978">
    <property type="entry name" value="POSSIBLE SENSOR-TRANSDUCER PROTEIN BLAR"/>
    <property type="match status" value="1"/>
</dbReference>
<feature type="transmembrane region" description="Helical" evidence="1">
    <location>
        <begin position="12"/>
        <end position="32"/>
    </location>
</feature>
<keyword evidence="1" id="KW-0472">Membrane</keyword>
<dbReference type="InterPro" id="IPR052173">
    <property type="entry name" value="Beta-lactam_resp_regulator"/>
</dbReference>
<protein>
    <submittedName>
        <fullName evidence="3">M56 family metallopeptidase</fullName>
    </submittedName>
</protein>
<proteinExistence type="predicted"/>
<accession>A0A942TJT7</accession>
<feature type="transmembrane region" description="Helical" evidence="1">
    <location>
        <begin position="44"/>
        <end position="61"/>
    </location>
</feature>
<dbReference type="InterPro" id="IPR008756">
    <property type="entry name" value="Peptidase_M56"/>
</dbReference>
<keyword evidence="1" id="KW-1133">Transmembrane helix</keyword>
<dbReference type="RefSeq" id="WP_213127181.1">
    <property type="nucleotide sequence ID" value="NZ_JAGYPG010000006.1"/>
</dbReference>
<comment type="caution">
    <text evidence="3">The sequence shown here is derived from an EMBL/GenBank/DDBJ whole genome shotgun (WGS) entry which is preliminary data.</text>
</comment>
<reference evidence="3 4" key="1">
    <citation type="submission" date="2021-05" db="EMBL/GenBank/DDBJ databases">
        <title>Novel Bacillus species.</title>
        <authorList>
            <person name="Liu G."/>
        </authorList>
    </citation>
    <scope>NUCLEOTIDE SEQUENCE [LARGE SCALE GENOMIC DNA]</scope>
    <source>
        <strain evidence="4">FJAT-49780</strain>
    </source>
</reference>
<keyword evidence="1" id="KW-0812">Transmembrane</keyword>
<evidence type="ECO:0000259" key="2">
    <source>
        <dbReference type="Pfam" id="PF05569"/>
    </source>
</evidence>
<evidence type="ECO:0000256" key="1">
    <source>
        <dbReference type="SAM" id="Phobius"/>
    </source>
</evidence>
<name>A0A942TJT7_9BACI</name>
<feature type="transmembrane region" description="Helical" evidence="1">
    <location>
        <begin position="328"/>
        <end position="347"/>
    </location>
</feature>
<dbReference type="EMBL" id="JAGYPG010000006">
    <property type="protein sequence ID" value="MBS4197952.1"/>
    <property type="molecule type" value="Genomic_DNA"/>
</dbReference>
<dbReference type="Proteomes" id="UP000681414">
    <property type="component" value="Unassembled WGS sequence"/>
</dbReference>
<dbReference type="AlphaFoldDB" id="A0A942TJT7"/>
<feature type="transmembrane region" description="Helical" evidence="1">
    <location>
        <begin position="121"/>
        <end position="141"/>
    </location>
</feature>
<dbReference type="Pfam" id="PF05569">
    <property type="entry name" value="Peptidase_M56"/>
    <property type="match status" value="1"/>
</dbReference>
<feature type="transmembrane region" description="Helical" evidence="1">
    <location>
        <begin position="179"/>
        <end position="196"/>
    </location>
</feature>
<organism evidence="3 4">
    <name type="scientific">Lederbergia citri</name>
    <dbReference type="NCBI Taxonomy" id="2833580"/>
    <lineage>
        <taxon>Bacteria</taxon>
        <taxon>Bacillati</taxon>
        <taxon>Bacillota</taxon>
        <taxon>Bacilli</taxon>
        <taxon>Bacillales</taxon>
        <taxon>Bacillaceae</taxon>
        <taxon>Lederbergia</taxon>
    </lineage>
</organism>
<dbReference type="CDD" id="cd07341">
    <property type="entry name" value="M56_BlaR1_MecR1_like"/>
    <property type="match status" value="1"/>
</dbReference>
<gene>
    <name evidence="3" type="ORF">KHA97_23215</name>
</gene>
<evidence type="ECO:0000313" key="4">
    <source>
        <dbReference type="Proteomes" id="UP000681414"/>
    </source>
</evidence>
<sequence>MDQFLTILVHCFKWTIVTSLLSSIIAIFILIIRALFKKKLQPRWFVWLWLILVIRLMLPWVPESSFSLFNLFTPSKSDAFIHFQFNHTLYSDPSFVTLQPRTDLDTNTASENPTSSNLHPIIIIAAFLWLAGMAIGLIQLFRTNRRFSKCLYSAIPISDTSILELFNMCKQKSNINSDIQLMTSPAIFSPALYGLWRPRLILPSKQLQEYSKKDLSFIFYHELAHFKHRDIGVNWLMILMLLLHWFNPLLWYCYSRMREDQELSSDAFALSRIENDDPADYGHTILKVIQSNMDLPQFPRAANFISTKSQMVRRMKMIRSFRKEKRRWFLVGMFLVAIVSAVSLSNAKIFSKSVTVSIPAGWEVFQQAEAEMIYVPKEQSGEYGPLNITVVNYKELERDRRYDTPTRTL</sequence>
<keyword evidence="4" id="KW-1185">Reference proteome</keyword>